<feature type="domain" description="PAC" evidence="15">
    <location>
        <begin position="672"/>
        <end position="725"/>
    </location>
</feature>
<evidence type="ECO:0000259" key="13">
    <source>
        <dbReference type="PROSITE" id="PS50109"/>
    </source>
</evidence>
<evidence type="ECO:0000256" key="6">
    <source>
        <dbReference type="ARBA" id="ARBA00022777"/>
    </source>
</evidence>
<evidence type="ECO:0000256" key="1">
    <source>
        <dbReference type="ARBA" id="ARBA00000085"/>
    </source>
</evidence>
<dbReference type="EMBL" id="CP001089">
    <property type="protein sequence ID" value="ACD95719.1"/>
    <property type="molecule type" value="Genomic_DNA"/>
</dbReference>
<dbReference type="Pfam" id="PF00989">
    <property type="entry name" value="PAS"/>
    <property type="match status" value="1"/>
</dbReference>
<feature type="coiled-coil region" evidence="11">
    <location>
        <begin position="454"/>
        <end position="481"/>
    </location>
</feature>
<dbReference type="PANTHER" id="PTHR43047">
    <property type="entry name" value="TWO-COMPONENT HISTIDINE PROTEIN KINASE"/>
    <property type="match status" value="1"/>
</dbReference>
<comment type="subunit">
    <text evidence="9">At low DSF concentrations, interacts with RpfF.</text>
</comment>
<keyword evidence="4 16" id="KW-0808">Transferase</keyword>
<dbReference type="HOGENOM" id="CLU_281977_0_0_7"/>
<dbReference type="InterPro" id="IPR001638">
    <property type="entry name" value="Solute-binding_3/MltF_N"/>
</dbReference>
<dbReference type="SUPFAM" id="SSF47384">
    <property type="entry name" value="Homodimeric domain of signal transducing histidine kinase"/>
    <property type="match status" value="1"/>
</dbReference>
<dbReference type="OrthoDB" id="5523766at2"/>
<dbReference type="CDD" id="cd00130">
    <property type="entry name" value="PAS"/>
    <property type="match status" value="2"/>
</dbReference>
<proteinExistence type="predicted"/>
<keyword evidence="11" id="KW-0175">Coiled coil</keyword>
<evidence type="ECO:0000313" key="17">
    <source>
        <dbReference type="Proteomes" id="UP000002420"/>
    </source>
</evidence>
<dbReference type="InterPro" id="IPR035965">
    <property type="entry name" value="PAS-like_dom_sf"/>
</dbReference>
<dbReference type="Gene3D" id="3.30.565.10">
    <property type="entry name" value="Histidine kinase-like ATPase, C-terminal domain"/>
    <property type="match status" value="1"/>
</dbReference>
<evidence type="ECO:0000256" key="9">
    <source>
        <dbReference type="ARBA" id="ARBA00064003"/>
    </source>
</evidence>
<dbReference type="SUPFAM" id="SSF55785">
    <property type="entry name" value="PYP-like sensor domain (PAS domain)"/>
    <property type="match status" value="4"/>
</dbReference>
<dbReference type="PROSITE" id="PS50112">
    <property type="entry name" value="PAS"/>
    <property type="match status" value="2"/>
</dbReference>
<evidence type="ECO:0000256" key="2">
    <source>
        <dbReference type="ARBA" id="ARBA00012438"/>
    </source>
</evidence>
<dbReference type="eggNOG" id="COG2205">
    <property type="taxonomic scope" value="Bacteria"/>
</dbReference>
<dbReference type="SMART" id="SM00086">
    <property type="entry name" value="PAC"/>
    <property type="match status" value="4"/>
</dbReference>
<keyword evidence="12" id="KW-0812">Transmembrane</keyword>
<evidence type="ECO:0000256" key="4">
    <source>
        <dbReference type="ARBA" id="ARBA00022679"/>
    </source>
</evidence>
<dbReference type="InterPro" id="IPR036890">
    <property type="entry name" value="HATPase_C_sf"/>
</dbReference>
<dbReference type="SMART" id="SM00091">
    <property type="entry name" value="PAS"/>
    <property type="match status" value="4"/>
</dbReference>
<dbReference type="CDD" id="cd01007">
    <property type="entry name" value="PBP2_BvgS_HisK_like"/>
    <property type="match status" value="1"/>
</dbReference>
<dbReference type="PROSITE" id="PS51257">
    <property type="entry name" value="PROKAR_LIPOPROTEIN"/>
    <property type="match status" value="1"/>
</dbReference>
<dbReference type="Gene3D" id="1.10.287.130">
    <property type="match status" value="1"/>
</dbReference>
<keyword evidence="8" id="KW-0902">Two-component regulatory system</keyword>
<feature type="transmembrane region" description="Helical" evidence="12">
    <location>
        <begin position="297"/>
        <end position="315"/>
    </location>
</feature>
<evidence type="ECO:0000256" key="11">
    <source>
        <dbReference type="SAM" id="Coils"/>
    </source>
</evidence>
<gene>
    <name evidence="16" type="ordered locus">Glov_2003</name>
</gene>
<dbReference type="InterPro" id="IPR013655">
    <property type="entry name" value="PAS_fold_3"/>
</dbReference>
<organism evidence="16 17">
    <name type="scientific">Trichlorobacter lovleyi (strain ATCC BAA-1151 / DSM 17278 / SZ)</name>
    <name type="common">Geobacter lovleyi</name>
    <dbReference type="NCBI Taxonomy" id="398767"/>
    <lineage>
        <taxon>Bacteria</taxon>
        <taxon>Pseudomonadati</taxon>
        <taxon>Thermodesulfobacteriota</taxon>
        <taxon>Desulfuromonadia</taxon>
        <taxon>Geobacterales</taxon>
        <taxon>Geobacteraceae</taxon>
        <taxon>Trichlorobacter</taxon>
    </lineage>
</organism>
<keyword evidence="3" id="KW-0597">Phosphoprotein</keyword>
<dbReference type="SMART" id="SM00387">
    <property type="entry name" value="HATPase_c"/>
    <property type="match status" value="1"/>
</dbReference>
<feature type="domain" description="PAS" evidence="14">
    <location>
        <begin position="596"/>
        <end position="668"/>
    </location>
</feature>
<keyword evidence="17" id="KW-1185">Reference proteome</keyword>
<dbReference type="InterPro" id="IPR005467">
    <property type="entry name" value="His_kinase_dom"/>
</dbReference>
<evidence type="ECO:0000259" key="14">
    <source>
        <dbReference type="PROSITE" id="PS50112"/>
    </source>
</evidence>
<dbReference type="Pfam" id="PF00497">
    <property type="entry name" value="SBP_bac_3"/>
    <property type="match status" value="1"/>
</dbReference>
<dbReference type="InterPro" id="IPR003661">
    <property type="entry name" value="HisK_dim/P_dom"/>
</dbReference>
<name>B3E2R2_TRIL1</name>
<evidence type="ECO:0000256" key="7">
    <source>
        <dbReference type="ARBA" id="ARBA00022840"/>
    </source>
</evidence>
<dbReference type="GO" id="GO:0005524">
    <property type="term" value="F:ATP binding"/>
    <property type="evidence" value="ECO:0007669"/>
    <property type="project" value="UniProtKB-KW"/>
</dbReference>
<dbReference type="eggNOG" id="COG4191">
    <property type="taxonomic scope" value="Bacteria"/>
</dbReference>
<dbReference type="InterPro" id="IPR003594">
    <property type="entry name" value="HATPase_dom"/>
</dbReference>
<dbReference type="InterPro" id="IPR000700">
    <property type="entry name" value="PAS-assoc_C"/>
</dbReference>
<dbReference type="PRINTS" id="PR00344">
    <property type="entry name" value="BCTRLSENSOR"/>
</dbReference>
<dbReference type="CDD" id="cd00082">
    <property type="entry name" value="HisKA"/>
    <property type="match status" value="1"/>
</dbReference>
<dbReference type="STRING" id="398767.Glov_2003"/>
<dbReference type="SUPFAM" id="SSF55874">
    <property type="entry name" value="ATPase domain of HSP90 chaperone/DNA topoisomerase II/histidine kinase"/>
    <property type="match status" value="1"/>
</dbReference>
<dbReference type="KEGG" id="glo:Glov_2003"/>
<dbReference type="NCBIfam" id="TIGR00229">
    <property type="entry name" value="sensory_box"/>
    <property type="match status" value="4"/>
</dbReference>
<sequence length="1109" mass="125330">MRQPIQAFRAAQILPTMSPFAAACSCFCIVLIMLMLLGAAPVNGNQTVNTNPTIELTPAEKGWITAHKHIKVGIDPSFPPLKFSDNGTIKGLELDYLKLLSERIGLQFEPVVAGFTVLDEMVKSGEVDMFISFNIPERLAYMQFTDPLIEFKQIIISRQDAPFLSGLSSLKGKKVATVRGVKLYDKLLRPYPEIQVVQFSSMDQMFRAVSEHKADVLISRTLYAGHIINNYPDLKVAGVIDLPAEPYRYAVRKEYPELVTILNKAISTISRDQHDLLAQKWFNITIDYRARWSDIPIWVYLLGGVVILFSTVIIVSNRRLKREMAERNRAEQASADSAKQLNAIINTTDAGIILVSPLGVIEFANNRMADMFTLPLNDLIGTRYVERLHPSERQIGDERMRQLIKGEIRSVTLDRHYIRADGTDFWGHLSGSRMEHADGSLKSLVGVISDITHRKQAEDTLREMEATAQAAKRHLEEAQRIAHLGSWQLNIVSNQLVWSKECYAIFGIQQDTSLTFESFVNCIHPDDRDLVSTAWSSALTGAPYDITHRICVGDKVKWVVEQADIVFDNNGNALHGVGTVQDITERKETDNALREAKERFQFVIEGSQLGFWDWDIATGSVIRNERWAEMLGYTVQDIENSVRQWIDYIHPDDRDPAMQSLQDHLDGKTEMHKAEYRMLTKAGQYRWILDQAKIVSRDSHGKPLRMCGTHTDITERKQILNALQESEERYRNLVDNLQNVVVYQITGDLEGNRKFAYISRAVERLNEITVEEVLTDANVIYRQILPQYHDELQLKEVEAISNHAPLHIEVQSLLPSGIVKWFEFTVSPRIRHDGQIIWDGVEVDITHRKQSEQELIEAKLSADAANLAKSEFLANMSHEIRTPMNGVVGMTHLLRTTDLTPEQEQYLANIEISANSLTTLISDILDLSKIESGKMVLESTAFSLRSCIQDILSSQQFFIQQKAIRVTTEIADELPNTLIGDQLRTRQILLNILGNAIKFTEQGQINIVAELVEQHDRDIHVRMAIRDTGIGMSEQLQEQIFAPFVQADSSTTRRYGGSGLGLAICRRLADLMGGRIWVESREGAGSCFYIELHFTDAGTINVSPPCCSC</sequence>
<dbReference type="Proteomes" id="UP000002420">
    <property type="component" value="Chromosome"/>
</dbReference>
<dbReference type="InterPro" id="IPR004358">
    <property type="entry name" value="Sig_transdc_His_kin-like_C"/>
</dbReference>
<evidence type="ECO:0000313" key="16">
    <source>
        <dbReference type="EMBL" id="ACD95719.1"/>
    </source>
</evidence>
<feature type="domain" description="PAC" evidence="15">
    <location>
        <begin position="411"/>
        <end position="463"/>
    </location>
</feature>
<comment type="catalytic activity">
    <reaction evidence="1">
        <text>ATP + protein L-histidine = ADP + protein N-phospho-L-histidine.</text>
        <dbReference type="EC" id="2.7.13.3"/>
    </reaction>
</comment>
<dbReference type="EC" id="2.7.13.3" evidence="2"/>
<accession>B3E2R2</accession>
<dbReference type="FunFam" id="1.10.287.130:FF:000002">
    <property type="entry name" value="Two-component osmosensing histidine kinase"/>
    <property type="match status" value="1"/>
</dbReference>
<dbReference type="Pfam" id="PF08447">
    <property type="entry name" value="PAS_3"/>
    <property type="match status" value="2"/>
</dbReference>
<evidence type="ECO:0000259" key="15">
    <source>
        <dbReference type="PROSITE" id="PS50113"/>
    </source>
</evidence>
<dbReference type="Gene3D" id="3.40.190.10">
    <property type="entry name" value="Periplasmic binding protein-like II"/>
    <property type="match status" value="2"/>
</dbReference>
<feature type="domain" description="PAS" evidence="14">
    <location>
        <begin position="337"/>
        <end position="407"/>
    </location>
</feature>
<dbReference type="InterPro" id="IPR000014">
    <property type="entry name" value="PAS"/>
</dbReference>
<dbReference type="PROSITE" id="PS50109">
    <property type="entry name" value="HIS_KIN"/>
    <property type="match status" value="1"/>
</dbReference>
<feature type="domain" description="Histidine kinase" evidence="13">
    <location>
        <begin position="875"/>
        <end position="1096"/>
    </location>
</feature>
<feature type="domain" description="PAC" evidence="15">
    <location>
        <begin position="540"/>
        <end position="595"/>
    </location>
</feature>
<dbReference type="Gene3D" id="3.30.450.20">
    <property type="entry name" value="PAS domain"/>
    <property type="match status" value="4"/>
</dbReference>
<dbReference type="AlphaFoldDB" id="B3E2R2"/>
<evidence type="ECO:0000256" key="10">
    <source>
        <dbReference type="ARBA" id="ARBA00068150"/>
    </source>
</evidence>
<evidence type="ECO:0000256" key="12">
    <source>
        <dbReference type="SAM" id="Phobius"/>
    </source>
</evidence>
<evidence type="ECO:0000256" key="8">
    <source>
        <dbReference type="ARBA" id="ARBA00023012"/>
    </source>
</evidence>
<keyword evidence="7" id="KW-0067">ATP-binding</keyword>
<dbReference type="Pfam" id="PF02518">
    <property type="entry name" value="HATPase_c"/>
    <property type="match status" value="1"/>
</dbReference>
<dbReference type="SUPFAM" id="SSF53850">
    <property type="entry name" value="Periplasmic binding protein-like II"/>
    <property type="match status" value="1"/>
</dbReference>
<keyword evidence="12" id="KW-1133">Transmembrane helix</keyword>
<feature type="domain" description="PAC" evidence="15">
    <location>
        <begin position="806"/>
        <end position="857"/>
    </location>
</feature>
<dbReference type="InterPro" id="IPR013767">
    <property type="entry name" value="PAS_fold"/>
</dbReference>
<keyword evidence="5" id="KW-0547">Nucleotide-binding</keyword>
<dbReference type="Gene3D" id="2.10.70.100">
    <property type="match status" value="1"/>
</dbReference>
<dbReference type="SMART" id="SM00388">
    <property type="entry name" value="HisKA"/>
    <property type="match status" value="1"/>
</dbReference>
<keyword evidence="12" id="KW-0472">Membrane</keyword>
<dbReference type="SMART" id="SM00062">
    <property type="entry name" value="PBPb"/>
    <property type="match status" value="1"/>
</dbReference>
<dbReference type="FunFam" id="3.30.565.10:FF:000010">
    <property type="entry name" value="Sensor histidine kinase RcsC"/>
    <property type="match status" value="1"/>
</dbReference>
<reference evidence="16 17" key="1">
    <citation type="submission" date="2008-05" db="EMBL/GenBank/DDBJ databases">
        <title>Complete sequence of chromosome of Geobacter lovleyi SZ.</title>
        <authorList>
            <consortium name="US DOE Joint Genome Institute"/>
            <person name="Lucas S."/>
            <person name="Copeland A."/>
            <person name="Lapidus A."/>
            <person name="Glavina del Rio T."/>
            <person name="Dalin E."/>
            <person name="Tice H."/>
            <person name="Bruce D."/>
            <person name="Goodwin L."/>
            <person name="Pitluck S."/>
            <person name="Chertkov O."/>
            <person name="Meincke L."/>
            <person name="Brettin T."/>
            <person name="Detter J.C."/>
            <person name="Han C."/>
            <person name="Tapia R."/>
            <person name="Kuske C.R."/>
            <person name="Schmutz J."/>
            <person name="Larimer F."/>
            <person name="Land M."/>
            <person name="Hauser L."/>
            <person name="Kyrpides N."/>
            <person name="Mikhailova N."/>
            <person name="Sung Y."/>
            <person name="Fletcher K.E."/>
            <person name="Ritalahti K.M."/>
            <person name="Loeffler F.E."/>
            <person name="Richardson P."/>
        </authorList>
    </citation>
    <scope>NUCLEOTIDE SEQUENCE [LARGE SCALE GENOMIC DNA]</scope>
    <source>
        <strain evidence="17">ATCC BAA-1151 / DSM 17278 / SZ</strain>
    </source>
</reference>
<keyword evidence="6 16" id="KW-0418">Kinase</keyword>
<dbReference type="PROSITE" id="PS50113">
    <property type="entry name" value="PAC"/>
    <property type="match status" value="4"/>
</dbReference>
<dbReference type="InterPro" id="IPR001610">
    <property type="entry name" value="PAC"/>
</dbReference>
<dbReference type="GO" id="GO:0000155">
    <property type="term" value="F:phosphorelay sensor kinase activity"/>
    <property type="evidence" value="ECO:0007669"/>
    <property type="project" value="InterPro"/>
</dbReference>
<evidence type="ECO:0000256" key="5">
    <source>
        <dbReference type="ARBA" id="ARBA00022741"/>
    </source>
</evidence>
<dbReference type="GO" id="GO:0006355">
    <property type="term" value="P:regulation of DNA-templated transcription"/>
    <property type="evidence" value="ECO:0007669"/>
    <property type="project" value="InterPro"/>
</dbReference>
<feature type="transmembrane region" description="Helical" evidence="12">
    <location>
        <begin position="20"/>
        <end position="42"/>
    </location>
</feature>
<evidence type="ECO:0000256" key="3">
    <source>
        <dbReference type="ARBA" id="ARBA00022553"/>
    </source>
</evidence>
<dbReference type="InterPro" id="IPR036097">
    <property type="entry name" value="HisK_dim/P_sf"/>
</dbReference>
<dbReference type="Pfam" id="PF00512">
    <property type="entry name" value="HisKA"/>
    <property type="match status" value="1"/>
</dbReference>
<protein>
    <recommendedName>
        <fullName evidence="10">Sensory/regulatory protein RpfC</fullName>
        <ecNumber evidence="2">2.7.13.3</ecNumber>
    </recommendedName>
</protein>
<dbReference type="CDD" id="cd16922">
    <property type="entry name" value="HATPase_EvgS-ArcB-TorS-like"/>
    <property type="match status" value="1"/>
</dbReference>